<dbReference type="RefSeq" id="WP_169155053.1">
    <property type="nucleotide sequence ID" value="NZ_CAWPJE010000024.1"/>
</dbReference>
<gene>
    <name evidence="2" type="ORF">DP116_10080</name>
</gene>
<evidence type="ECO:0000313" key="3">
    <source>
        <dbReference type="Proteomes" id="UP000718564"/>
    </source>
</evidence>
<name>A0ABX1P880_9CYAN</name>
<evidence type="ECO:0000259" key="1">
    <source>
        <dbReference type="Pfam" id="PF01402"/>
    </source>
</evidence>
<feature type="domain" description="Ribbon-helix-helix protein CopG" evidence="1">
    <location>
        <begin position="2"/>
        <end position="39"/>
    </location>
</feature>
<reference evidence="2 3" key="1">
    <citation type="submission" date="2018-06" db="EMBL/GenBank/DDBJ databases">
        <title>Comparative genomics of Brasilonema spp. strains.</title>
        <authorList>
            <person name="Alvarenga D.O."/>
            <person name="Fiore M.F."/>
            <person name="Varani A.M."/>
        </authorList>
    </citation>
    <scope>NUCLEOTIDE SEQUENCE [LARGE SCALE GENOMIC DNA]</scope>
    <source>
        <strain evidence="2 3">SPC951</strain>
    </source>
</reference>
<dbReference type="EMBL" id="QMEB01000059">
    <property type="protein sequence ID" value="NMG19790.1"/>
    <property type="molecule type" value="Genomic_DNA"/>
</dbReference>
<evidence type="ECO:0000313" key="2">
    <source>
        <dbReference type="EMBL" id="NMG19790.1"/>
    </source>
</evidence>
<comment type="caution">
    <text evidence="2">The sequence shown here is derived from an EMBL/GenBank/DDBJ whole genome shotgun (WGS) entry which is preliminary data.</text>
</comment>
<proteinExistence type="predicted"/>
<organism evidence="2 3">
    <name type="scientific">Brasilonema bromeliae SPC951</name>
    <dbReference type="NCBI Taxonomy" id="385972"/>
    <lineage>
        <taxon>Bacteria</taxon>
        <taxon>Bacillati</taxon>
        <taxon>Cyanobacteriota</taxon>
        <taxon>Cyanophyceae</taxon>
        <taxon>Nostocales</taxon>
        <taxon>Scytonemataceae</taxon>
        <taxon>Brasilonema</taxon>
        <taxon>Bromeliae group (in: Brasilonema)</taxon>
    </lineage>
</organism>
<keyword evidence="3" id="KW-1185">Reference proteome</keyword>
<sequence length="48" mass="5825">MKKLTIRCSDEEYKILVEYCKETDRTQNDVLRELIRKLKKSRPRRAGL</sequence>
<dbReference type="Pfam" id="PF01402">
    <property type="entry name" value="RHH_1"/>
    <property type="match status" value="1"/>
</dbReference>
<accession>A0ABX1P880</accession>
<dbReference type="Proteomes" id="UP000718564">
    <property type="component" value="Unassembled WGS sequence"/>
</dbReference>
<protein>
    <submittedName>
        <fullName evidence="2">CopG family transcriptional regulator</fullName>
    </submittedName>
</protein>
<dbReference type="InterPro" id="IPR002145">
    <property type="entry name" value="CopG"/>
</dbReference>